<evidence type="ECO:0000256" key="1">
    <source>
        <dbReference type="ARBA" id="ARBA00005495"/>
    </source>
</evidence>
<dbReference type="SUPFAM" id="SSF51316">
    <property type="entry name" value="Mss4-like"/>
    <property type="match status" value="1"/>
</dbReference>
<reference evidence="6 7" key="1">
    <citation type="submission" date="2019-01" db="EMBL/GenBank/DDBJ databases">
        <title>Draft genome sequence of Psathyrella aberdarensis IHI B618.</title>
        <authorList>
            <person name="Buettner E."/>
            <person name="Kellner H."/>
        </authorList>
    </citation>
    <scope>NUCLEOTIDE SEQUENCE [LARGE SCALE GENOMIC DNA]</scope>
    <source>
        <strain evidence="6 7">IHI B618</strain>
    </source>
</reference>
<dbReference type="STRING" id="2316362.A0A4Q2DFY9"/>
<evidence type="ECO:0000256" key="2">
    <source>
        <dbReference type="ARBA" id="ARBA00022723"/>
    </source>
</evidence>
<evidence type="ECO:0000256" key="3">
    <source>
        <dbReference type="ARBA" id="ARBA00022833"/>
    </source>
</evidence>
<dbReference type="OrthoDB" id="428768at2759"/>
<evidence type="ECO:0000259" key="5">
    <source>
        <dbReference type="PROSITE" id="PS51891"/>
    </source>
</evidence>
<proteinExistence type="inferred from homology"/>
<dbReference type="PROSITE" id="PS51891">
    <property type="entry name" value="CENP_V_GFA"/>
    <property type="match status" value="1"/>
</dbReference>
<dbReference type="Pfam" id="PF04828">
    <property type="entry name" value="GFA"/>
    <property type="match status" value="1"/>
</dbReference>
<keyword evidence="4" id="KW-0456">Lyase</keyword>
<dbReference type="PANTHER" id="PTHR33337:SF40">
    <property type="entry name" value="CENP-V_GFA DOMAIN-CONTAINING PROTEIN-RELATED"/>
    <property type="match status" value="1"/>
</dbReference>
<dbReference type="InterPro" id="IPR006913">
    <property type="entry name" value="CENP-V/GFA"/>
</dbReference>
<comment type="caution">
    <text evidence="6">The sequence shown here is derived from an EMBL/GenBank/DDBJ whole genome shotgun (WGS) entry which is preliminary data.</text>
</comment>
<gene>
    <name evidence="6" type="ORF">EST38_g7296</name>
</gene>
<evidence type="ECO:0000313" key="6">
    <source>
        <dbReference type="EMBL" id="RXW18559.1"/>
    </source>
</evidence>
<evidence type="ECO:0000313" key="7">
    <source>
        <dbReference type="Proteomes" id="UP000290288"/>
    </source>
</evidence>
<dbReference type="GO" id="GO:0046872">
    <property type="term" value="F:metal ion binding"/>
    <property type="evidence" value="ECO:0007669"/>
    <property type="project" value="UniProtKB-KW"/>
</dbReference>
<dbReference type="Gene3D" id="3.90.1590.10">
    <property type="entry name" value="glutathione-dependent formaldehyde- activating enzyme (gfa)"/>
    <property type="match status" value="1"/>
</dbReference>
<dbReference type="EMBL" id="SDEE01000258">
    <property type="protein sequence ID" value="RXW18559.1"/>
    <property type="molecule type" value="Genomic_DNA"/>
</dbReference>
<comment type="similarity">
    <text evidence="1">Belongs to the Gfa family.</text>
</comment>
<protein>
    <recommendedName>
        <fullName evidence="5">CENP-V/GFA domain-containing protein</fullName>
    </recommendedName>
</protein>
<keyword evidence="7" id="KW-1185">Reference proteome</keyword>
<keyword evidence="3" id="KW-0862">Zinc</keyword>
<evidence type="ECO:0000256" key="4">
    <source>
        <dbReference type="ARBA" id="ARBA00023239"/>
    </source>
</evidence>
<name>A0A4Q2DFY9_9AGAR</name>
<dbReference type="PANTHER" id="PTHR33337">
    <property type="entry name" value="GFA DOMAIN-CONTAINING PROTEIN"/>
    <property type="match status" value="1"/>
</dbReference>
<dbReference type="InterPro" id="IPR011057">
    <property type="entry name" value="Mss4-like_sf"/>
</dbReference>
<feature type="domain" description="CENP-V/GFA" evidence="5">
    <location>
        <begin position="5"/>
        <end position="122"/>
    </location>
</feature>
<dbReference type="AlphaFoldDB" id="A0A4Q2DFY9"/>
<organism evidence="6 7">
    <name type="scientific">Candolleomyces aberdarensis</name>
    <dbReference type="NCBI Taxonomy" id="2316362"/>
    <lineage>
        <taxon>Eukaryota</taxon>
        <taxon>Fungi</taxon>
        <taxon>Dikarya</taxon>
        <taxon>Basidiomycota</taxon>
        <taxon>Agaricomycotina</taxon>
        <taxon>Agaricomycetes</taxon>
        <taxon>Agaricomycetidae</taxon>
        <taxon>Agaricales</taxon>
        <taxon>Agaricineae</taxon>
        <taxon>Psathyrellaceae</taxon>
        <taxon>Candolleomyces</taxon>
    </lineage>
</organism>
<sequence>MSNAIQGQCLCGQTTITIENGDSFKDQILCHCWDCKQSSGSAFSTNVLAPVKDTKIEGPTKEYSVKALSGNTVTRVFCGNCGSAISHRSVAFGEGAAIQTGNFKYFADKPVGLEFFAKDRWTAIAPIEGATQLNTQ</sequence>
<dbReference type="GO" id="GO:0016846">
    <property type="term" value="F:carbon-sulfur lyase activity"/>
    <property type="evidence" value="ECO:0007669"/>
    <property type="project" value="InterPro"/>
</dbReference>
<keyword evidence="2" id="KW-0479">Metal-binding</keyword>
<dbReference type="Proteomes" id="UP000290288">
    <property type="component" value="Unassembled WGS sequence"/>
</dbReference>
<accession>A0A4Q2DFY9</accession>